<dbReference type="SUPFAM" id="SSF51556">
    <property type="entry name" value="Metallo-dependent hydrolases"/>
    <property type="match status" value="1"/>
</dbReference>
<dbReference type="InterPro" id="IPR032466">
    <property type="entry name" value="Metal_Hydrolase"/>
</dbReference>
<dbReference type="GO" id="GO:0019239">
    <property type="term" value="F:deaminase activity"/>
    <property type="evidence" value="ECO:0007669"/>
    <property type="project" value="UniProtKB-ARBA"/>
</dbReference>
<evidence type="ECO:0000313" key="6">
    <source>
        <dbReference type="Proteomes" id="UP000282321"/>
    </source>
</evidence>
<comment type="caution">
    <text evidence="5">The sequence shown here is derived from an EMBL/GenBank/DDBJ whole genome shotgun (WGS) entry which is preliminary data.</text>
</comment>
<keyword evidence="3" id="KW-0862">Zinc</keyword>
<feature type="domain" description="Amidohydrolase-related" evidence="4">
    <location>
        <begin position="56"/>
        <end position="350"/>
    </location>
</feature>
<dbReference type="Gene3D" id="3.20.20.140">
    <property type="entry name" value="Metal-dependent hydrolases"/>
    <property type="match status" value="1"/>
</dbReference>
<protein>
    <recommendedName>
        <fullName evidence="4">Amidohydrolase-related domain-containing protein</fullName>
    </recommendedName>
</protein>
<evidence type="ECO:0000313" key="5">
    <source>
        <dbReference type="EMBL" id="RKX65771.1"/>
    </source>
</evidence>
<reference evidence="5 6" key="1">
    <citation type="submission" date="2018-06" db="EMBL/GenBank/DDBJ databases">
        <title>Extensive metabolic versatility and redundancy in microbially diverse, dynamic hydrothermal sediments.</title>
        <authorList>
            <person name="Dombrowski N."/>
            <person name="Teske A."/>
            <person name="Baker B.J."/>
        </authorList>
    </citation>
    <scope>NUCLEOTIDE SEQUENCE [LARGE SCALE GENOMIC DNA]</scope>
    <source>
        <strain evidence="5">B35_G9</strain>
    </source>
</reference>
<dbReference type="GO" id="GO:0016814">
    <property type="term" value="F:hydrolase activity, acting on carbon-nitrogen (but not peptide) bonds, in cyclic amidines"/>
    <property type="evidence" value="ECO:0007669"/>
    <property type="project" value="UniProtKB-ARBA"/>
</dbReference>
<dbReference type="CDD" id="cd01298">
    <property type="entry name" value="ATZ_TRZ_like"/>
    <property type="match status" value="1"/>
</dbReference>
<dbReference type="FunFam" id="3.20.20.140:FF:000014">
    <property type="entry name" value="5-methylthioadenosine/S-adenosylhomocysteine deaminase"/>
    <property type="match status" value="1"/>
</dbReference>
<evidence type="ECO:0000256" key="1">
    <source>
        <dbReference type="ARBA" id="ARBA00022723"/>
    </source>
</evidence>
<accession>A0A660S6Z1</accession>
<keyword evidence="1" id="KW-0479">Metal-binding</keyword>
<dbReference type="Proteomes" id="UP000282321">
    <property type="component" value="Unassembled WGS sequence"/>
</dbReference>
<dbReference type="EMBL" id="QNBC01000072">
    <property type="protein sequence ID" value="RKX65771.1"/>
    <property type="molecule type" value="Genomic_DNA"/>
</dbReference>
<evidence type="ECO:0000259" key="4">
    <source>
        <dbReference type="Pfam" id="PF01979"/>
    </source>
</evidence>
<dbReference type="GO" id="GO:0046872">
    <property type="term" value="F:metal ion binding"/>
    <property type="evidence" value="ECO:0007669"/>
    <property type="project" value="UniProtKB-KW"/>
</dbReference>
<sequence>MEIIRNCHLITMDRANTSYENGAIVIEGGKIIDVGDEFSVTAKYKDAETIDAGGGIVVPGFIDTHTHSAMTLFRGMADDLPLMDWLNNHIFPAESKFVNREFVRDGALIAAAEMIHSGITTFLDMYFFQNEAAKVFKMAGMRAFLSEGLINFPTPDMKSPIDAFDYVSNFIENWLNDDLISPAVAAHAPYTCSDELLVKSRELADKYNIVFNIHLSETENEVETILKEKGKRPTHYLNELGILKKKTVLAHCVHINEEEAQLIKASGASVAHNPQSNMKLASGIAPINMFRSMGINVTIGTDGVCSNNNLDILEEGREAALLSKVNEKDPTVLDDEYILKCLTINGAKAL</sequence>
<dbReference type="Gene3D" id="2.30.40.10">
    <property type="entry name" value="Urease, subunit C, domain 1"/>
    <property type="match status" value="1"/>
</dbReference>
<dbReference type="PANTHER" id="PTHR43794:SF11">
    <property type="entry name" value="AMIDOHYDROLASE-RELATED DOMAIN-CONTAINING PROTEIN"/>
    <property type="match status" value="1"/>
</dbReference>
<dbReference type="SUPFAM" id="SSF51338">
    <property type="entry name" value="Composite domain of metallo-dependent hydrolases"/>
    <property type="match status" value="1"/>
</dbReference>
<evidence type="ECO:0000256" key="2">
    <source>
        <dbReference type="ARBA" id="ARBA00022801"/>
    </source>
</evidence>
<name>A0A660S6Z1_UNCT6</name>
<proteinExistence type="predicted"/>
<dbReference type="InterPro" id="IPR011059">
    <property type="entry name" value="Metal-dep_hydrolase_composite"/>
</dbReference>
<dbReference type="PANTHER" id="PTHR43794">
    <property type="entry name" value="AMINOHYDROLASE SSNA-RELATED"/>
    <property type="match status" value="1"/>
</dbReference>
<evidence type="ECO:0000256" key="3">
    <source>
        <dbReference type="ARBA" id="ARBA00022833"/>
    </source>
</evidence>
<dbReference type="InterPro" id="IPR006680">
    <property type="entry name" value="Amidohydro-rel"/>
</dbReference>
<feature type="non-terminal residue" evidence="5">
    <location>
        <position position="350"/>
    </location>
</feature>
<organism evidence="5 6">
    <name type="scientific">candidate division TA06 bacterium</name>
    <dbReference type="NCBI Taxonomy" id="2250710"/>
    <lineage>
        <taxon>Bacteria</taxon>
        <taxon>Bacteria division TA06</taxon>
    </lineage>
</organism>
<gene>
    <name evidence="5" type="ORF">DRP44_05555</name>
</gene>
<keyword evidence="2" id="KW-0378">Hydrolase</keyword>
<dbReference type="InterPro" id="IPR050287">
    <property type="entry name" value="MTA/SAH_deaminase"/>
</dbReference>
<dbReference type="Pfam" id="PF01979">
    <property type="entry name" value="Amidohydro_1"/>
    <property type="match status" value="1"/>
</dbReference>
<dbReference type="AlphaFoldDB" id="A0A660S6Z1"/>